<keyword evidence="3" id="KW-0862">Zinc</keyword>
<feature type="compositionally biased region" description="Acidic residues" evidence="5">
    <location>
        <begin position="472"/>
        <end position="481"/>
    </location>
</feature>
<feature type="compositionally biased region" description="Basic and acidic residues" evidence="5">
    <location>
        <begin position="482"/>
        <end position="491"/>
    </location>
</feature>
<dbReference type="PROSITE" id="PS50016">
    <property type="entry name" value="ZF_PHD_2"/>
    <property type="match status" value="1"/>
</dbReference>
<evidence type="ECO:0000256" key="1">
    <source>
        <dbReference type="ARBA" id="ARBA00022723"/>
    </source>
</evidence>
<feature type="region of interest" description="Disordered" evidence="5">
    <location>
        <begin position="268"/>
        <end position="290"/>
    </location>
</feature>
<dbReference type="GeneID" id="119733834"/>
<evidence type="ECO:0000313" key="8">
    <source>
        <dbReference type="Proteomes" id="UP000887568"/>
    </source>
</evidence>
<evidence type="ECO:0000256" key="5">
    <source>
        <dbReference type="SAM" id="MobiDB-lite"/>
    </source>
</evidence>
<dbReference type="InterPro" id="IPR013083">
    <property type="entry name" value="Znf_RING/FYVE/PHD"/>
</dbReference>
<dbReference type="InterPro" id="IPR011011">
    <property type="entry name" value="Znf_FYVE_PHD"/>
</dbReference>
<feature type="compositionally biased region" description="Basic and acidic residues" evidence="5">
    <location>
        <begin position="280"/>
        <end position="290"/>
    </location>
</feature>
<evidence type="ECO:0000256" key="3">
    <source>
        <dbReference type="ARBA" id="ARBA00022833"/>
    </source>
</evidence>
<evidence type="ECO:0000313" key="7">
    <source>
        <dbReference type="EnsemblMetazoa" id="XP_038063131.1"/>
    </source>
</evidence>
<dbReference type="AlphaFoldDB" id="A0A914AHW5"/>
<dbReference type="GO" id="GO:0008270">
    <property type="term" value="F:zinc ion binding"/>
    <property type="evidence" value="ECO:0007669"/>
    <property type="project" value="UniProtKB-KW"/>
</dbReference>
<dbReference type="Proteomes" id="UP000887568">
    <property type="component" value="Unplaced"/>
</dbReference>
<evidence type="ECO:0000256" key="4">
    <source>
        <dbReference type="PROSITE-ProRule" id="PRU00146"/>
    </source>
</evidence>
<sequence>MRRNGKRIELWMSEDQRQVHDRIQKNMYCRTRRSLEFVIKKMDNMSELQNRKRKHSKHASDVTRVNKNVRCSSAPRTVQKGKEMSAQCNKVIGKIEQSEARNSKNSEACEKSLEKLSKIHNKQCWWCDQSIKSFETHVQCDSCDIWYHVKCMNFSKMDQLLTNKAVARMCRKCGRSSFSKSLLYDLGIPTDINTFELTHKEDEADKDALVDRMDADDSIEDEQMNNVNGVSGLKMKICSARIGQGTGLRKIHVTEGTGLIIKQTGGYSLRKRKGQSSNDQDGRKRERDKIVETRSAMCTRSKKVVGSVSKGIDSDEKKCQEGNVQKDQAVALEIKQSKTYELRSRKRQALCASGSCETKSGAKKMKSKTDDKSIGMCTKKPGVLHQTRKSMKWKCEEVPISDVTELGNNMQNRTDTNCRVLAERTVQGNFHQGDLRFGFNSGKQCVANSLCAILYSRTKLLKDCDWENPLSEVEDTEENEDDVRKEVGDKSDDSDDEQGGGDDEETDDDRLRGMALDSCLQPIDIGQEVLDQYFNDVLCVAPCEGNSPIRILMEQGTR</sequence>
<keyword evidence="1" id="KW-0479">Metal-binding</keyword>
<dbReference type="SUPFAM" id="SSF57903">
    <property type="entry name" value="FYVE/PHD zinc finger"/>
    <property type="match status" value="1"/>
</dbReference>
<dbReference type="CDD" id="cd15489">
    <property type="entry name" value="PHD_SF"/>
    <property type="match status" value="1"/>
</dbReference>
<evidence type="ECO:0000256" key="2">
    <source>
        <dbReference type="ARBA" id="ARBA00022771"/>
    </source>
</evidence>
<feature type="domain" description="PHD-type" evidence="6">
    <location>
        <begin position="121"/>
        <end position="176"/>
    </location>
</feature>
<proteinExistence type="predicted"/>
<dbReference type="Gene3D" id="3.30.40.10">
    <property type="entry name" value="Zinc/RING finger domain, C3HC4 (zinc finger)"/>
    <property type="match status" value="1"/>
</dbReference>
<evidence type="ECO:0000259" key="6">
    <source>
        <dbReference type="PROSITE" id="PS50016"/>
    </source>
</evidence>
<dbReference type="EnsemblMetazoa" id="XM_038207203.1">
    <property type="protein sequence ID" value="XP_038063131.1"/>
    <property type="gene ID" value="LOC119733834"/>
</dbReference>
<accession>A0A914AHW5</accession>
<dbReference type="InterPro" id="IPR019787">
    <property type="entry name" value="Znf_PHD-finger"/>
</dbReference>
<keyword evidence="8" id="KW-1185">Reference proteome</keyword>
<feature type="compositionally biased region" description="Acidic residues" evidence="5">
    <location>
        <begin position="492"/>
        <end position="508"/>
    </location>
</feature>
<protein>
    <recommendedName>
        <fullName evidence="6">PHD-type domain-containing protein</fullName>
    </recommendedName>
</protein>
<keyword evidence="2 4" id="KW-0863">Zinc-finger</keyword>
<name>A0A914AHW5_PATMI</name>
<dbReference type="RefSeq" id="XP_038063131.1">
    <property type="nucleotide sequence ID" value="XM_038207203.1"/>
</dbReference>
<dbReference type="Gene3D" id="3.90.70.120">
    <property type="match status" value="1"/>
</dbReference>
<organism evidence="7 8">
    <name type="scientific">Patiria miniata</name>
    <name type="common">Bat star</name>
    <name type="synonym">Asterina miniata</name>
    <dbReference type="NCBI Taxonomy" id="46514"/>
    <lineage>
        <taxon>Eukaryota</taxon>
        <taxon>Metazoa</taxon>
        <taxon>Echinodermata</taxon>
        <taxon>Eleutherozoa</taxon>
        <taxon>Asterozoa</taxon>
        <taxon>Asteroidea</taxon>
        <taxon>Valvatacea</taxon>
        <taxon>Valvatida</taxon>
        <taxon>Asterinidae</taxon>
        <taxon>Patiria</taxon>
    </lineage>
</organism>
<dbReference type="OrthoDB" id="8958638at2759"/>
<reference evidence="7" key="1">
    <citation type="submission" date="2022-11" db="UniProtKB">
        <authorList>
            <consortium name="EnsemblMetazoa"/>
        </authorList>
    </citation>
    <scope>IDENTIFICATION</scope>
</reference>
<feature type="region of interest" description="Disordered" evidence="5">
    <location>
        <begin position="471"/>
        <end position="510"/>
    </location>
</feature>